<dbReference type="Proteomes" id="UP001056120">
    <property type="component" value="Linkage Group LG11"/>
</dbReference>
<name>A0ACB9HXC8_9ASTR</name>
<dbReference type="EMBL" id="CM042028">
    <property type="protein sequence ID" value="KAI3800222.1"/>
    <property type="molecule type" value="Genomic_DNA"/>
</dbReference>
<comment type="caution">
    <text evidence="1">The sequence shown here is derived from an EMBL/GenBank/DDBJ whole genome shotgun (WGS) entry which is preliminary data.</text>
</comment>
<reference evidence="1 2" key="2">
    <citation type="journal article" date="2022" name="Mol. Ecol. Resour.">
        <title>The genomes of chicory, endive, great burdock and yacon provide insights into Asteraceae paleo-polyploidization history and plant inulin production.</title>
        <authorList>
            <person name="Fan W."/>
            <person name="Wang S."/>
            <person name="Wang H."/>
            <person name="Wang A."/>
            <person name="Jiang F."/>
            <person name="Liu H."/>
            <person name="Zhao H."/>
            <person name="Xu D."/>
            <person name="Zhang Y."/>
        </authorList>
    </citation>
    <scope>NUCLEOTIDE SEQUENCE [LARGE SCALE GENOMIC DNA]</scope>
    <source>
        <strain evidence="2">cv. Yunnan</strain>
        <tissue evidence="1">Leaves</tissue>
    </source>
</reference>
<organism evidence="1 2">
    <name type="scientific">Smallanthus sonchifolius</name>
    <dbReference type="NCBI Taxonomy" id="185202"/>
    <lineage>
        <taxon>Eukaryota</taxon>
        <taxon>Viridiplantae</taxon>
        <taxon>Streptophyta</taxon>
        <taxon>Embryophyta</taxon>
        <taxon>Tracheophyta</taxon>
        <taxon>Spermatophyta</taxon>
        <taxon>Magnoliopsida</taxon>
        <taxon>eudicotyledons</taxon>
        <taxon>Gunneridae</taxon>
        <taxon>Pentapetalae</taxon>
        <taxon>asterids</taxon>
        <taxon>campanulids</taxon>
        <taxon>Asterales</taxon>
        <taxon>Asteraceae</taxon>
        <taxon>Asteroideae</taxon>
        <taxon>Heliantheae alliance</taxon>
        <taxon>Millerieae</taxon>
        <taxon>Smallanthus</taxon>
    </lineage>
</organism>
<proteinExistence type="predicted"/>
<accession>A0ACB9HXC8</accession>
<gene>
    <name evidence="1" type="ORF">L1987_35533</name>
</gene>
<sequence>MSPDVLCSFCFMKPLEAKPKVGLKAQIEKLQQERDEFQKMVIGNQNSTDTRDEEKKKSSTLSCMYDALLNFFYHGTSNYIFDASRNRIGFGSSVFSRTDKQHESLERCGLPSVRRPPLSDHKIEQGEIDNNRFKRSQNVVPFLLLWLLLQRNSNGHL</sequence>
<keyword evidence="2" id="KW-1185">Reference proteome</keyword>
<reference evidence="2" key="1">
    <citation type="journal article" date="2022" name="Mol. Ecol. Resour.">
        <title>The genomes of chicory, endive, great burdock and yacon provide insights into Asteraceae palaeo-polyploidization history and plant inulin production.</title>
        <authorList>
            <person name="Fan W."/>
            <person name="Wang S."/>
            <person name="Wang H."/>
            <person name="Wang A."/>
            <person name="Jiang F."/>
            <person name="Liu H."/>
            <person name="Zhao H."/>
            <person name="Xu D."/>
            <person name="Zhang Y."/>
        </authorList>
    </citation>
    <scope>NUCLEOTIDE SEQUENCE [LARGE SCALE GENOMIC DNA]</scope>
    <source>
        <strain evidence="2">cv. Yunnan</strain>
    </source>
</reference>
<protein>
    <submittedName>
        <fullName evidence="1">Uncharacterized protein</fullName>
    </submittedName>
</protein>
<evidence type="ECO:0000313" key="1">
    <source>
        <dbReference type="EMBL" id="KAI3800222.1"/>
    </source>
</evidence>
<evidence type="ECO:0000313" key="2">
    <source>
        <dbReference type="Proteomes" id="UP001056120"/>
    </source>
</evidence>